<feature type="region of interest" description="Disordered" evidence="1">
    <location>
        <begin position="180"/>
        <end position="313"/>
    </location>
</feature>
<dbReference type="EMBL" id="JAQQWP010000009">
    <property type="protein sequence ID" value="KAK8100787.1"/>
    <property type="molecule type" value="Genomic_DNA"/>
</dbReference>
<accession>A0AAW0QDH7</accession>
<dbReference type="PANTHER" id="PTHR39610">
    <property type="entry name" value="BZIP DOMAIN-CONTAINING PROTEIN-RELATED"/>
    <property type="match status" value="1"/>
</dbReference>
<reference evidence="2 3" key="1">
    <citation type="submission" date="2023-01" db="EMBL/GenBank/DDBJ databases">
        <title>Analysis of 21 Apiospora genomes using comparative genomics revels a genus with tremendous synthesis potential of carbohydrate active enzymes and secondary metabolites.</title>
        <authorList>
            <person name="Sorensen T."/>
        </authorList>
    </citation>
    <scope>NUCLEOTIDE SEQUENCE [LARGE SCALE GENOMIC DNA]</scope>
    <source>
        <strain evidence="2 3">CBS 117206</strain>
    </source>
</reference>
<dbReference type="PANTHER" id="PTHR39610:SF1">
    <property type="match status" value="1"/>
</dbReference>
<proteinExistence type="predicted"/>
<feature type="compositionally biased region" description="Gly residues" evidence="1">
    <location>
        <begin position="383"/>
        <end position="400"/>
    </location>
</feature>
<evidence type="ECO:0000313" key="2">
    <source>
        <dbReference type="EMBL" id="KAK8100787.1"/>
    </source>
</evidence>
<dbReference type="Proteomes" id="UP001392437">
    <property type="component" value="Unassembled WGS sequence"/>
</dbReference>
<evidence type="ECO:0000256" key="1">
    <source>
        <dbReference type="SAM" id="MobiDB-lite"/>
    </source>
</evidence>
<dbReference type="AlphaFoldDB" id="A0AAW0QDH7"/>
<feature type="compositionally biased region" description="Polar residues" evidence="1">
    <location>
        <begin position="293"/>
        <end position="302"/>
    </location>
</feature>
<keyword evidence="3" id="KW-1185">Reference proteome</keyword>
<feature type="compositionally biased region" description="Pro residues" evidence="1">
    <location>
        <begin position="96"/>
        <end position="106"/>
    </location>
</feature>
<feature type="region of interest" description="Disordered" evidence="1">
    <location>
        <begin position="355"/>
        <end position="400"/>
    </location>
</feature>
<feature type="region of interest" description="Disordered" evidence="1">
    <location>
        <begin position="1"/>
        <end position="130"/>
    </location>
</feature>
<feature type="region of interest" description="Disordered" evidence="1">
    <location>
        <begin position="425"/>
        <end position="448"/>
    </location>
</feature>
<evidence type="ECO:0000313" key="3">
    <source>
        <dbReference type="Proteomes" id="UP001392437"/>
    </source>
</evidence>
<protein>
    <submittedName>
        <fullName evidence="2">Uncharacterized protein</fullName>
    </submittedName>
</protein>
<feature type="compositionally biased region" description="Low complexity" evidence="1">
    <location>
        <begin position="13"/>
        <end position="56"/>
    </location>
</feature>
<feature type="compositionally biased region" description="Low complexity" evidence="1">
    <location>
        <begin position="369"/>
        <end position="382"/>
    </location>
</feature>
<feature type="compositionally biased region" description="Low complexity" evidence="1">
    <location>
        <begin position="251"/>
        <end position="273"/>
    </location>
</feature>
<gene>
    <name evidence="2" type="ORF">PG999_011161</name>
</gene>
<comment type="caution">
    <text evidence="2">The sequence shown here is derived from an EMBL/GenBank/DDBJ whole genome shotgun (WGS) entry which is preliminary data.</text>
</comment>
<feature type="compositionally biased region" description="Polar residues" evidence="1">
    <location>
        <begin position="63"/>
        <end position="73"/>
    </location>
</feature>
<name>A0AAW0QDH7_9PEZI</name>
<sequence>MPDINSIPASPSATPRRTSTAQQQQPQPQTGAAPSAQSQLQSQSQSQQPTGPPTAASPELNILPSNQQTYHQRTSSTSLPSPPLPASSSNQALPMTMPPPPAPATRPDPTETGPGPIRHPRPLTAAELHQQLEQEQELLVNRLTRDLTILRAQQNSSVVSNTSSHSASASVDQTQTSFVDTHLMSGPGFPLPTTSSDRRHQRTSSSTSTRSMSHAAAAGSATGPLSAVHPGGGTSALEAARNPRSSAMSMSRQNSTTSHRSTSRNRSPNPYSRQDPEHGSFTSASGGYFPRRQISTHGSSVAATPGSELSPGLMPATLRYEETAHYRHELETAKRENENLKRRIKELEKVVREQRESDASAGGRVRSESVSTTASVGVSGAPGVSGGGTGIAGGRGRAAGGTGMERAFSSLSITGSVGVGVPEEELRVGESAASQGVGQEGKASEGAP</sequence>
<organism evidence="2 3">
    <name type="scientific">Apiospora kogelbergensis</name>
    <dbReference type="NCBI Taxonomy" id="1337665"/>
    <lineage>
        <taxon>Eukaryota</taxon>
        <taxon>Fungi</taxon>
        <taxon>Dikarya</taxon>
        <taxon>Ascomycota</taxon>
        <taxon>Pezizomycotina</taxon>
        <taxon>Sordariomycetes</taxon>
        <taxon>Xylariomycetidae</taxon>
        <taxon>Amphisphaeriales</taxon>
        <taxon>Apiosporaceae</taxon>
        <taxon>Apiospora</taxon>
    </lineage>
</organism>
<feature type="compositionally biased region" description="Low complexity" evidence="1">
    <location>
        <begin position="203"/>
        <end position="213"/>
    </location>
</feature>